<feature type="transmembrane region" description="Helical" evidence="9">
    <location>
        <begin position="361"/>
        <end position="381"/>
    </location>
</feature>
<protein>
    <submittedName>
        <fullName evidence="11">Gamma-aminobutyrate permease</fullName>
    </submittedName>
</protein>
<feature type="compositionally biased region" description="Low complexity" evidence="8">
    <location>
        <begin position="14"/>
        <end position="23"/>
    </location>
</feature>
<evidence type="ECO:0000256" key="5">
    <source>
        <dbReference type="ARBA" id="ARBA00022970"/>
    </source>
</evidence>
<dbReference type="EMBL" id="AORC01000011">
    <property type="protein sequence ID" value="EYT48974.1"/>
    <property type="molecule type" value="Genomic_DNA"/>
</dbReference>
<name>A0A022KT51_9MICO</name>
<feature type="region of interest" description="Disordered" evidence="8">
    <location>
        <begin position="1"/>
        <end position="33"/>
    </location>
</feature>
<dbReference type="PIRSF" id="PIRSF006060">
    <property type="entry name" value="AA_transporter"/>
    <property type="match status" value="1"/>
</dbReference>
<comment type="subcellular location">
    <subcellularLocation>
        <location evidence="1">Membrane</location>
        <topology evidence="1">Multi-pass membrane protein</topology>
    </subcellularLocation>
</comment>
<dbReference type="AlphaFoldDB" id="A0A022KT51"/>
<feature type="transmembrane region" description="Helical" evidence="9">
    <location>
        <begin position="423"/>
        <end position="448"/>
    </location>
</feature>
<keyword evidence="4 9" id="KW-0812">Transmembrane</keyword>
<dbReference type="InterPro" id="IPR004841">
    <property type="entry name" value="AA-permease/SLC12A_dom"/>
</dbReference>
<evidence type="ECO:0000256" key="6">
    <source>
        <dbReference type="ARBA" id="ARBA00022989"/>
    </source>
</evidence>
<dbReference type="FunFam" id="1.20.1740.10:FF:000001">
    <property type="entry name" value="Amino acid permease"/>
    <property type="match status" value="1"/>
</dbReference>
<dbReference type="RefSeq" id="WP_017823540.1">
    <property type="nucleotide sequence ID" value="NZ_AORC01000011.1"/>
</dbReference>
<accession>A0A022KT51</accession>
<dbReference type="GO" id="GO:0006865">
    <property type="term" value="P:amino acid transport"/>
    <property type="evidence" value="ECO:0007669"/>
    <property type="project" value="UniProtKB-KW"/>
</dbReference>
<feature type="transmembrane region" description="Helical" evidence="9">
    <location>
        <begin position="120"/>
        <end position="144"/>
    </location>
</feature>
<dbReference type="GO" id="GO:0055085">
    <property type="term" value="P:transmembrane transport"/>
    <property type="evidence" value="ECO:0007669"/>
    <property type="project" value="InterPro"/>
</dbReference>
<gene>
    <name evidence="11" type="ORF">D641_0110070</name>
</gene>
<feature type="transmembrane region" description="Helical" evidence="9">
    <location>
        <begin position="222"/>
        <end position="245"/>
    </location>
</feature>
<feature type="transmembrane region" description="Helical" evidence="9">
    <location>
        <begin position="266"/>
        <end position="288"/>
    </location>
</feature>
<evidence type="ECO:0000256" key="2">
    <source>
        <dbReference type="ARBA" id="ARBA00008583"/>
    </source>
</evidence>
<keyword evidence="6 9" id="KW-1133">Transmembrane helix</keyword>
<dbReference type="Proteomes" id="UP000019754">
    <property type="component" value="Unassembled WGS sequence"/>
</dbReference>
<dbReference type="STRING" id="1249481.D641_0110070"/>
<evidence type="ECO:0000259" key="10">
    <source>
        <dbReference type="Pfam" id="PF00324"/>
    </source>
</evidence>
<keyword evidence="7 9" id="KW-0472">Membrane</keyword>
<keyword evidence="12" id="KW-1185">Reference proteome</keyword>
<dbReference type="Gene3D" id="1.20.1740.10">
    <property type="entry name" value="Amino acid/polyamine transporter I"/>
    <property type="match status" value="1"/>
</dbReference>
<dbReference type="PANTHER" id="PTHR43495:SF5">
    <property type="entry name" value="GAMMA-AMINOBUTYRIC ACID PERMEASE"/>
    <property type="match status" value="1"/>
</dbReference>
<feature type="transmembrane region" description="Helical" evidence="9">
    <location>
        <begin position="150"/>
        <end position="172"/>
    </location>
</feature>
<dbReference type="HOGENOM" id="CLU_007946_9_3_11"/>
<feature type="domain" description="Amino acid permease/ SLC12A" evidence="10">
    <location>
        <begin position="43"/>
        <end position="480"/>
    </location>
</feature>
<evidence type="ECO:0000256" key="9">
    <source>
        <dbReference type="SAM" id="Phobius"/>
    </source>
</evidence>
<dbReference type="GO" id="GO:0016020">
    <property type="term" value="C:membrane"/>
    <property type="evidence" value="ECO:0007669"/>
    <property type="project" value="UniProtKB-SubCell"/>
</dbReference>
<feature type="transmembrane region" description="Helical" evidence="9">
    <location>
        <begin position="454"/>
        <end position="473"/>
    </location>
</feature>
<evidence type="ECO:0000313" key="11">
    <source>
        <dbReference type="EMBL" id="EYT48974.1"/>
    </source>
</evidence>
<comment type="similarity">
    <text evidence="2">Belongs to the amino acid-polyamine-organocation (APC) superfamily. Amino acid transporter (AAT) (TC 2.A.3.1) family.</text>
</comment>
<feature type="transmembrane region" description="Helical" evidence="9">
    <location>
        <begin position="387"/>
        <end position="411"/>
    </location>
</feature>
<evidence type="ECO:0000313" key="12">
    <source>
        <dbReference type="Proteomes" id="UP000019754"/>
    </source>
</evidence>
<reference evidence="11 12" key="1">
    <citation type="journal article" date="2013" name="Genome Announc.">
        <title>Draft genome sequence of an Actinobacterium, Brachybacterium muris strain UCD-AY4.</title>
        <authorList>
            <person name="Lo J.R."/>
            <person name="Lang J.M."/>
            <person name="Darling A.E."/>
            <person name="Eisen J.A."/>
            <person name="Coil D.A."/>
        </authorList>
    </citation>
    <scope>NUCLEOTIDE SEQUENCE [LARGE SCALE GENOMIC DNA]</scope>
    <source>
        <strain evidence="11 12">UCD-AY4</strain>
    </source>
</reference>
<evidence type="ECO:0000256" key="7">
    <source>
        <dbReference type="ARBA" id="ARBA00023136"/>
    </source>
</evidence>
<keyword evidence="5" id="KW-0029">Amino-acid transport</keyword>
<keyword evidence="3" id="KW-0813">Transport</keyword>
<dbReference type="PANTHER" id="PTHR43495">
    <property type="entry name" value="GABA PERMEASE"/>
    <property type="match status" value="1"/>
</dbReference>
<sequence>MNSPSHPSSRPDRATPATATPAPVDGSEDSHRGLARSLGHGQMAMIAMGSALGTGLFLGSGEAIALAGPAVIITFAVGSLIAATIALSMGEMASRHPVRGGFGTLAARYLSPFWGYLSRWLYWIVTVGVTGTELVACAAYLSYWVPGVPIWAGILMFAAVIIGINLASVGSFGTVEFALSSVKVIAVLVFIIVGVILVFVGLPSQPAPGLSLLTADGGFAPMGWAPVWVALSIVMFSFGGIELLSITAAEAKDPARSIRTAARTTVVRLAFFYVACIGIVLCLVPWQQAASTGEDVATSPFVMVFDRVGIPGGAHVTNLLVLIAALSAANANLYAGSRMLHSLASDGLAPRVVAWTTRNRVPVVGIACSSIGIVGAAGLAFSGVGGVFGYMMSLVVFSVLMVWALILITFIRFRRSGITGATFHVPGGIGTAVVGLVGLLAILATVTVRPSMQVAAMVGVPVVLIASLLYALVARHRIDQADIDEAFAEAESMR</sequence>
<organism evidence="11 12">
    <name type="scientific">Brachybacterium muris UCD-AY4</name>
    <dbReference type="NCBI Taxonomy" id="1249481"/>
    <lineage>
        <taxon>Bacteria</taxon>
        <taxon>Bacillati</taxon>
        <taxon>Actinomycetota</taxon>
        <taxon>Actinomycetes</taxon>
        <taxon>Micrococcales</taxon>
        <taxon>Dermabacteraceae</taxon>
        <taxon>Brachybacterium</taxon>
    </lineage>
</organism>
<dbReference type="Pfam" id="PF00324">
    <property type="entry name" value="AA_permease"/>
    <property type="match status" value="1"/>
</dbReference>
<feature type="transmembrane region" description="Helical" evidence="9">
    <location>
        <begin position="308"/>
        <end position="329"/>
    </location>
</feature>
<feature type="transmembrane region" description="Helical" evidence="9">
    <location>
        <begin position="64"/>
        <end position="87"/>
    </location>
</feature>
<evidence type="ECO:0000256" key="8">
    <source>
        <dbReference type="SAM" id="MobiDB-lite"/>
    </source>
</evidence>
<evidence type="ECO:0000256" key="1">
    <source>
        <dbReference type="ARBA" id="ARBA00004141"/>
    </source>
</evidence>
<evidence type="ECO:0000256" key="3">
    <source>
        <dbReference type="ARBA" id="ARBA00022448"/>
    </source>
</evidence>
<feature type="transmembrane region" description="Helical" evidence="9">
    <location>
        <begin position="184"/>
        <end position="202"/>
    </location>
</feature>
<proteinExistence type="inferred from homology"/>
<evidence type="ECO:0000256" key="4">
    <source>
        <dbReference type="ARBA" id="ARBA00022692"/>
    </source>
</evidence>
<comment type="caution">
    <text evidence="11">The sequence shown here is derived from an EMBL/GenBank/DDBJ whole genome shotgun (WGS) entry which is preliminary data.</text>
</comment>